<name>A0A0B2V5A7_TOXCA</name>
<proteinExistence type="predicted"/>
<keyword evidence="2" id="KW-0812">Transmembrane</keyword>
<keyword evidence="2" id="KW-1133">Transmembrane helix</keyword>
<gene>
    <name evidence="3" type="ORF">Tcan_01239</name>
</gene>
<feature type="non-terminal residue" evidence="3">
    <location>
        <position position="83"/>
    </location>
</feature>
<accession>A0A0B2V5A7</accession>
<feature type="region of interest" description="Disordered" evidence="1">
    <location>
        <begin position="1"/>
        <end position="21"/>
    </location>
</feature>
<dbReference type="AlphaFoldDB" id="A0A0B2V5A7"/>
<organism evidence="3 4">
    <name type="scientific">Toxocara canis</name>
    <name type="common">Canine roundworm</name>
    <dbReference type="NCBI Taxonomy" id="6265"/>
    <lineage>
        <taxon>Eukaryota</taxon>
        <taxon>Metazoa</taxon>
        <taxon>Ecdysozoa</taxon>
        <taxon>Nematoda</taxon>
        <taxon>Chromadorea</taxon>
        <taxon>Rhabditida</taxon>
        <taxon>Spirurina</taxon>
        <taxon>Ascaridomorpha</taxon>
        <taxon>Ascaridoidea</taxon>
        <taxon>Toxocaridae</taxon>
        <taxon>Toxocara</taxon>
    </lineage>
</organism>
<keyword evidence="2" id="KW-0472">Membrane</keyword>
<reference evidence="3 4" key="1">
    <citation type="submission" date="2014-11" db="EMBL/GenBank/DDBJ databases">
        <title>Genetic blueprint of the zoonotic pathogen Toxocara canis.</title>
        <authorList>
            <person name="Zhu X.-Q."/>
            <person name="Korhonen P.K."/>
            <person name="Cai H."/>
            <person name="Young N.D."/>
            <person name="Nejsum P."/>
            <person name="von Samson-Himmelstjerna G."/>
            <person name="Boag P.R."/>
            <person name="Tan P."/>
            <person name="Li Q."/>
            <person name="Min J."/>
            <person name="Yang Y."/>
            <person name="Wang X."/>
            <person name="Fang X."/>
            <person name="Hall R.S."/>
            <person name="Hofmann A."/>
            <person name="Sternberg P.W."/>
            <person name="Jex A.R."/>
            <person name="Gasser R.B."/>
        </authorList>
    </citation>
    <scope>NUCLEOTIDE SEQUENCE [LARGE SCALE GENOMIC DNA]</scope>
    <source>
        <strain evidence="3">PN_DK_2014</strain>
    </source>
</reference>
<dbReference type="Proteomes" id="UP000031036">
    <property type="component" value="Unassembled WGS sequence"/>
</dbReference>
<protein>
    <submittedName>
        <fullName evidence="3">Uncharacterized protein</fullName>
    </submittedName>
</protein>
<sequence length="83" mass="9226">MRHFEERNTFPNGAQKSGVDPLREEGGRLLWKGEREIGVAAHKIPHLDCVAIEGTMIVSIVIALGVGAVLAHRCQIRRRTKEV</sequence>
<evidence type="ECO:0000313" key="3">
    <source>
        <dbReference type="EMBL" id="KHN76728.1"/>
    </source>
</evidence>
<dbReference type="EMBL" id="JPKZ01002442">
    <property type="protein sequence ID" value="KHN76728.1"/>
    <property type="molecule type" value="Genomic_DNA"/>
</dbReference>
<evidence type="ECO:0000256" key="2">
    <source>
        <dbReference type="SAM" id="Phobius"/>
    </source>
</evidence>
<evidence type="ECO:0000256" key="1">
    <source>
        <dbReference type="SAM" id="MobiDB-lite"/>
    </source>
</evidence>
<feature type="transmembrane region" description="Helical" evidence="2">
    <location>
        <begin position="50"/>
        <end position="71"/>
    </location>
</feature>
<evidence type="ECO:0000313" key="4">
    <source>
        <dbReference type="Proteomes" id="UP000031036"/>
    </source>
</evidence>
<keyword evidence="4" id="KW-1185">Reference proteome</keyword>
<comment type="caution">
    <text evidence="3">The sequence shown here is derived from an EMBL/GenBank/DDBJ whole genome shotgun (WGS) entry which is preliminary data.</text>
</comment>